<evidence type="ECO:0000256" key="1">
    <source>
        <dbReference type="SAM" id="MobiDB-lite"/>
    </source>
</evidence>
<name>A0ABS9GQ02_9PSED</name>
<comment type="caution">
    <text evidence="2">The sequence shown here is derived from an EMBL/GenBank/DDBJ whole genome shotgun (WGS) entry which is preliminary data.</text>
</comment>
<evidence type="ECO:0008006" key="4">
    <source>
        <dbReference type="Google" id="ProtNLM"/>
    </source>
</evidence>
<organism evidence="2 3">
    <name type="scientific">Pseudomonas salomonii</name>
    <dbReference type="NCBI Taxonomy" id="191391"/>
    <lineage>
        <taxon>Bacteria</taxon>
        <taxon>Pseudomonadati</taxon>
        <taxon>Pseudomonadota</taxon>
        <taxon>Gammaproteobacteria</taxon>
        <taxon>Pseudomonadales</taxon>
        <taxon>Pseudomonadaceae</taxon>
        <taxon>Pseudomonas</taxon>
    </lineage>
</organism>
<keyword evidence="3" id="KW-1185">Reference proteome</keyword>
<evidence type="ECO:0000313" key="2">
    <source>
        <dbReference type="EMBL" id="MCF5547763.1"/>
    </source>
</evidence>
<proteinExistence type="predicted"/>
<evidence type="ECO:0000313" key="3">
    <source>
        <dbReference type="Proteomes" id="UP000814158"/>
    </source>
</evidence>
<dbReference type="EMBL" id="WKAT01000071">
    <property type="protein sequence ID" value="MCF5547763.1"/>
    <property type="molecule type" value="Genomic_DNA"/>
</dbReference>
<accession>A0ABS9GQ02</accession>
<dbReference type="RefSeq" id="WP_236373847.1">
    <property type="nucleotide sequence ID" value="NZ_WKAT01000071.1"/>
</dbReference>
<gene>
    <name evidence="2" type="ORF">GIV68_23760</name>
</gene>
<dbReference type="Proteomes" id="UP000814158">
    <property type="component" value="Unassembled WGS sequence"/>
</dbReference>
<feature type="region of interest" description="Disordered" evidence="1">
    <location>
        <begin position="46"/>
        <end position="74"/>
    </location>
</feature>
<protein>
    <recommendedName>
        <fullName evidence="4">Transcriptional regulator</fullName>
    </recommendedName>
</protein>
<reference evidence="2 3" key="1">
    <citation type="submission" date="2019-11" db="EMBL/GenBank/DDBJ databases">
        <title>Epiphytic Pseudomonas syringae from cherry orchards.</title>
        <authorList>
            <person name="Hulin M.T."/>
        </authorList>
    </citation>
    <scope>NUCLEOTIDE SEQUENCE [LARGE SCALE GENOMIC DNA]</scope>
    <source>
        <strain evidence="2 3">PA-3-2A</strain>
    </source>
</reference>
<sequence>MAKKERPTRSERYRQKHQFDDLAAQLEATPVEYRAKLYEKLERERVAESLEKSGKKSRGGWPFLHGSFESGSKK</sequence>